<name>A0AAU8GML9_9CAUD</name>
<evidence type="ECO:0008006" key="2">
    <source>
        <dbReference type="Google" id="ProtNLM"/>
    </source>
</evidence>
<gene>
    <name evidence="1" type="primary">52</name>
    <name evidence="1" type="ORF">PBI_FAREWELL_52</name>
</gene>
<organism evidence="1">
    <name type="scientific">Mycobacterium phage Farewell</name>
    <dbReference type="NCBI Taxonomy" id="3158893"/>
    <lineage>
        <taxon>Viruses</taxon>
        <taxon>Duplodnaviria</taxon>
        <taxon>Heunggongvirae</taxon>
        <taxon>Uroviricota</taxon>
        <taxon>Caudoviricetes</taxon>
    </lineage>
</organism>
<accession>A0AAU8GML9</accession>
<dbReference type="EMBL" id="PP750958">
    <property type="protein sequence ID" value="XCH42764.1"/>
    <property type="molecule type" value="Genomic_DNA"/>
</dbReference>
<reference evidence="1" key="1">
    <citation type="submission" date="2024-04" db="EMBL/GenBank/DDBJ databases">
        <authorList>
            <person name="Adelman N."/>
            <person name="Griciute V."/>
            <person name="Hart J."/>
            <person name="Matonsi M."/>
            <person name="Molloy S.D."/>
            <person name="Viland M.D."/>
            <person name="Lewis C.M."/>
            <person name="Garlena R.A."/>
            <person name="Russell D.A."/>
            <person name="Jacobs-Sera D."/>
            <person name="Hatfull G.F."/>
        </authorList>
    </citation>
    <scope>NUCLEOTIDE SEQUENCE</scope>
</reference>
<evidence type="ECO:0000313" key="1">
    <source>
        <dbReference type="EMBL" id="XCH42764.1"/>
    </source>
</evidence>
<proteinExistence type="predicted"/>
<protein>
    <recommendedName>
        <fullName evidence="2">5-carboxymethyl-2-hydroxymuconate isomerase</fullName>
    </recommendedName>
</protein>
<sequence>MPHITIEHPSEGTPVLALYRVLFRLANRLYPAPGCYGLHSVGHIVAPTEGYVGRHRAVEVQG</sequence>